<accession>A0A810N6P9</accession>
<dbReference type="Proteomes" id="UP000680866">
    <property type="component" value="Chromosome"/>
</dbReference>
<evidence type="ECO:0008006" key="4">
    <source>
        <dbReference type="Google" id="ProtNLM"/>
    </source>
</evidence>
<feature type="region of interest" description="Disordered" evidence="1">
    <location>
        <begin position="176"/>
        <end position="218"/>
    </location>
</feature>
<sequence>MDATPTLLIVASGGFGHRVADRLAAGYPGSTVTDAERPQSRPDADIVVVAGEYDRAAVAEAVDRAAFTARRPWFPVLLDHPDLRCGPVVVPGRTACHDCFRRRRRDHGGPDTGTVERPVPGYADHHVGLAVALARRAVRDARTPSAQLPGAWIRTVNLVTGTSGRHGVVAVDGCPRCRPPRVRAARPADPAPRTRRPDPDPGDPDGADARRERTGARA</sequence>
<organism evidence="2 3">
    <name type="scientific">Polymorphospora rubra</name>
    <dbReference type="NCBI Taxonomy" id="338584"/>
    <lineage>
        <taxon>Bacteria</taxon>
        <taxon>Bacillati</taxon>
        <taxon>Actinomycetota</taxon>
        <taxon>Actinomycetes</taxon>
        <taxon>Micromonosporales</taxon>
        <taxon>Micromonosporaceae</taxon>
        <taxon>Polymorphospora</taxon>
    </lineage>
</organism>
<keyword evidence="3" id="KW-1185">Reference proteome</keyword>
<dbReference type="NCBIfam" id="TIGR03882">
    <property type="entry name" value="cyclo_dehyd_2"/>
    <property type="match status" value="1"/>
</dbReference>
<dbReference type="EMBL" id="AP023359">
    <property type="protein sequence ID" value="BCJ68957.1"/>
    <property type="molecule type" value="Genomic_DNA"/>
</dbReference>
<proteinExistence type="predicted"/>
<dbReference type="RefSeq" id="WP_212818115.1">
    <property type="nucleotide sequence ID" value="NZ_AP023359.1"/>
</dbReference>
<dbReference type="AlphaFoldDB" id="A0A810N6P9"/>
<feature type="compositionally biased region" description="Basic and acidic residues" evidence="1">
    <location>
        <begin position="207"/>
        <end position="218"/>
    </location>
</feature>
<gene>
    <name evidence="2" type="ORF">Prubr_59780</name>
</gene>
<evidence type="ECO:0000313" key="2">
    <source>
        <dbReference type="EMBL" id="BCJ68957.1"/>
    </source>
</evidence>
<reference evidence="2" key="1">
    <citation type="submission" date="2020-08" db="EMBL/GenBank/DDBJ databases">
        <title>Whole genome shotgun sequence of Polymorphospora rubra NBRC 101157.</title>
        <authorList>
            <person name="Komaki H."/>
            <person name="Tamura T."/>
        </authorList>
    </citation>
    <scope>NUCLEOTIDE SEQUENCE</scope>
    <source>
        <strain evidence="2">NBRC 101157</strain>
    </source>
</reference>
<protein>
    <recommendedName>
        <fullName evidence="4">Bacteriocin biosynthesis cyclodehydratase domain-containing protein</fullName>
    </recommendedName>
</protein>
<name>A0A810N6P9_9ACTN</name>
<evidence type="ECO:0000256" key="1">
    <source>
        <dbReference type="SAM" id="MobiDB-lite"/>
    </source>
</evidence>
<dbReference type="Gene3D" id="3.40.50.720">
    <property type="entry name" value="NAD(P)-binding Rossmann-like Domain"/>
    <property type="match status" value="1"/>
</dbReference>
<dbReference type="InterPro" id="IPR022291">
    <property type="entry name" value="Bacteriocin_synth_cyclodeHase"/>
</dbReference>
<evidence type="ECO:0000313" key="3">
    <source>
        <dbReference type="Proteomes" id="UP000680866"/>
    </source>
</evidence>
<dbReference type="KEGG" id="pry:Prubr_59780"/>